<reference evidence="1 2" key="1">
    <citation type="journal article" date="2023" name="Int. J. Syst. Evol. Microbiol.">
        <title>Ligilactobacillus ubinensis sp. nov., a novel species isolated from the wild ferment of a durian fruit (Durio zibethinus).</title>
        <authorList>
            <person name="Heng Y.C."/>
            <person name="Menon N."/>
            <person name="Chen B."/>
            <person name="Loo B.Z.L."/>
            <person name="Wong G.W.J."/>
            <person name="Lim A.C.H."/>
            <person name="Silvaraju S."/>
            <person name="Kittelmann S."/>
        </authorList>
    </citation>
    <scope>NUCLEOTIDE SEQUENCE [LARGE SCALE GENOMIC DNA]</scope>
    <source>
        <strain evidence="1 2">WILCCON 0076</strain>
    </source>
</reference>
<organism evidence="1 2">
    <name type="scientific">Ligilactobacillus ubinensis</name>
    <dbReference type="NCBI Taxonomy" id="2876789"/>
    <lineage>
        <taxon>Bacteria</taxon>
        <taxon>Bacillati</taxon>
        <taxon>Bacillota</taxon>
        <taxon>Bacilli</taxon>
        <taxon>Lactobacillales</taxon>
        <taxon>Lactobacillaceae</taxon>
        <taxon>Ligilactobacillus</taxon>
    </lineage>
</organism>
<dbReference type="Proteomes" id="UP001139006">
    <property type="component" value="Unassembled WGS sequence"/>
</dbReference>
<proteinExistence type="predicted"/>
<dbReference type="InterPro" id="IPR010371">
    <property type="entry name" value="YBR137W-like"/>
</dbReference>
<keyword evidence="2" id="KW-1185">Reference proteome</keyword>
<evidence type="ECO:0000313" key="2">
    <source>
        <dbReference type="Proteomes" id="UP001139006"/>
    </source>
</evidence>
<comment type="caution">
    <text evidence="1">The sequence shown here is derived from an EMBL/GenBank/DDBJ whole genome shotgun (WGS) entry which is preliminary data.</text>
</comment>
<name>A0A9X2FKL4_9LACO</name>
<dbReference type="InterPro" id="IPR038084">
    <property type="entry name" value="PduO/GlcC-like_sf"/>
</dbReference>
<sequence length="157" mass="17719">MITAQEVLKQETEIVLPHFGLADLNSFVSILKEIDSTNYEKVCVLIKLNKRPVFFHAGKLTTNENNIWIKKKENVVDMFDHSSLYEKLLYTDKPEKFYQETGLSPTQFAIVGGGIPIIVKDTGIIGSLTISGLSDIEDHDFGCRALLAYKELLLKKQ</sequence>
<dbReference type="RefSeq" id="WP_253360536.1">
    <property type="nucleotide sequence ID" value="NZ_JAIULA010000011.1"/>
</dbReference>
<dbReference type="PIRSF" id="PIRSF008757">
    <property type="entry name" value="UCP008757"/>
    <property type="match status" value="1"/>
</dbReference>
<dbReference type="Gene3D" id="3.30.450.150">
    <property type="entry name" value="Haem-degrading domain"/>
    <property type="match status" value="1"/>
</dbReference>
<dbReference type="EMBL" id="JAIULA010000011">
    <property type="protein sequence ID" value="MCP0887020.1"/>
    <property type="molecule type" value="Genomic_DNA"/>
</dbReference>
<dbReference type="InterPro" id="IPR005624">
    <property type="entry name" value="PduO/GlcC-like"/>
</dbReference>
<dbReference type="SUPFAM" id="SSF143744">
    <property type="entry name" value="GlcG-like"/>
    <property type="match status" value="1"/>
</dbReference>
<accession>A0A9X2FKL4</accession>
<evidence type="ECO:0000313" key="1">
    <source>
        <dbReference type="EMBL" id="MCP0887020.1"/>
    </source>
</evidence>
<gene>
    <name evidence="1" type="ORF">LB941_06685</name>
</gene>
<dbReference type="PANTHER" id="PTHR28255:SF1">
    <property type="entry name" value="UPF0303 PROTEIN YBR137W"/>
    <property type="match status" value="1"/>
</dbReference>
<dbReference type="AlphaFoldDB" id="A0A9X2FKL4"/>
<dbReference type="PANTHER" id="PTHR28255">
    <property type="match status" value="1"/>
</dbReference>
<dbReference type="Pfam" id="PF03928">
    <property type="entry name" value="HbpS-like"/>
    <property type="match status" value="1"/>
</dbReference>
<protein>
    <submittedName>
        <fullName evidence="1">Heme-binding protein</fullName>
    </submittedName>
</protein>